<dbReference type="Proteomes" id="UP000028045">
    <property type="component" value="Unassembled WGS sequence"/>
</dbReference>
<gene>
    <name evidence="1" type="ORF">S7711_07398</name>
</gene>
<sequence>MAPTGFAILIGAGPTSGAGIARVLANPQAGNLAVALLARNPEKLNALTDDLRKSSNGGILHPFPTDTQPENLRDAFQKIANHSAFKDLKLQLAVYHVKNSARKPFLEETPEAFNDTMQTYTTGAVVFAQEALKLVYAQNGGQTPLAETEGKKKGTIIFTGTLGAMRTNTNYASYGASRAAARMVAQAIAKEHSKFGVHVVHAIANGGIIDEENENTRTGKSMRAEDVGRTYLWLSQQPSSLWTHELDMRPAQETF</sequence>
<reference evidence="1 2" key="1">
    <citation type="journal article" date="2014" name="BMC Genomics">
        <title>Comparative genome sequencing reveals chemotype-specific gene clusters in the toxigenic black mold Stachybotrys.</title>
        <authorList>
            <person name="Semeiks J."/>
            <person name="Borek D."/>
            <person name="Otwinowski Z."/>
            <person name="Grishin N.V."/>
        </authorList>
    </citation>
    <scope>NUCLEOTIDE SEQUENCE [LARGE SCALE GENOMIC DNA]</scope>
    <source>
        <strain evidence="2">CBS 109288 / IBT 7711</strain>
    </source>
</reference>
<dbReference type="OrthoDB" id="5399006at2759"/>
<evidence type="ECO:0008006" key="3">
    <source>
        <dbReference type="Google" id="ProtNLM"/>
    </source>
</evidence>
<protein>
    <recommendedName>
        <fullName evidence="3">Short-chain dehydrogenase/reductase SDR</fullName>
    </recommendedName>
</protein>
<name>A0A084AFF6_STACB</name>
<dbReference type="PANTHER" id="PTHR43431">
    <property type="entry name" value="OXIDOREDUCTASE, SHORT CHAIN DEHYDROGENASE/REDUCTASE FAMILY (AFU_ORTHOLOGUE AFUA_5G14000)"/>
    <property type="match status" value="1"/>
</dbReference>
<dbReference type="Pfam" id="PF00106">
    <property type="entry name" value="adh_short"/>
    <property type="match status" value="1"/>
</dbReference>
<dbReference type="PRINTS" id="PR00081">
    <property type="entry name" value="GDHRDH"/>
</dbReference>
<dbReference type="EMBL" id="KL648755">
    <property type="protein sequence ID" value="KEY64035.1"/>
    <property type="molecule type" value="Genomic_DNA"/>
</dbReference>
<dbReference type="HOGENOM" id="CLU_010194_17_0_1"/>
<dbReference type="PANTHER" id="PTHR43431:SF7">
    <property type="entry name" value="OXIDOREDUCTASE, SHORT CHAIN DEHYDROGENASE_REDUCTASE FAMILY (AFU_ORTHOLOGUE AFUA_5G14000)"/>
    <property type="match status" value="1"/>
</dbReference>
<accession>A0A084AFF6</accession>
<dbReference type="Gene3D" id="3.40.50.720">
    <property type="entry name" value="NAD(P)-binding Rossmann-like Domain"/>
    <property type="match status" value="1"/>
</dbReference>
<dbReference type="InterPro" id="IPR002347">
    <property type="entry name" value="SDR_fam"/>
</dbReference>
<evidence type="ECO:0000313" key="2">
    <source>
        <dbReference type="Proteomes" id="UP000028045"/>
    </source>
</evidence>
<dbReference type="SUPFAM" id="SSF51735">
    <property type="entry name" value="NAD(P)-binding Rossmann-fold domains"/>
    <property type="match status" value="1"/>
</dbReference>
<keyword evidence="2" id="KW-1185">Reference proteome</keyword>
<evidence type="ECO:0000313" key="1">
    <source>
        <dbReference type="EMBL" id="KEY64035.1"/>
    </source>
</evidence>
<dbReference type="InterPro" id="IPR036291">
    <property type="entry name" value="NAD(P)-bd_dom_sf"/>
</dbReference>
<proteinExistence type="predicted"/>
<organism evidence="1 2">
    <name type="scientific">Stachybotrys chartarum (strain CBS 109288 / IBT 7711)</name>
    <name type="common">Toxic black mold</name>
    <name type="synonym">Stilbospora chartarum</name>
    <dbReference type="NCBI Taxonomy" id="1280523"/>
    <lineage>
        <taxon>Eukaryota</taxon>
        <taxon>Fungi</taxon>
        <taxon>Dikarya</taxon>
        <taxon>Ascomycota</taxon>
        <taxon>Pezizomycotina</taxon>
        <taxon>Sordariomycetes</taxon>
        <taxon>Hypocreomycetidae</taxon>
        <taxon>Hypocreales</taxon>
        <taxon>Stachybotryaceae</taxon>
        <taxon>Stachybotrys</taxon>
    </lineage>
</organism>
<dbReference type="AlphaFoldDB" id="A0A084AFF6"/>